<evidence type="ECO:0000313" key="4">
    <source>
        <dbReference type="Proteomes" id="UP000325787"/>
    </source>
</evidence>
<dbReference type="Gene3D" id="3.40.50.1010">
    <property type="entry name" value="5'-nuclease"/>
    <property type="match status" value="1"/>
</dbReference>
<feature type="domain" description="NYN" evidence="2">
    <location>
        <begin position="7"/>
        <end position="150"/>
    </location>
</feature>
<evidence type="ECO:0000256" key="1">
    <source>
        <dbReference type="SAM" id="MobiDB-lite"/>
    </source>
</evidence>
<keyword evidence="4" id="KW-1185">Reference proteome</keyword>
<dbReference type="OrthoDB" id="2379772at2"/>
<organism evidence="3 4">
    <name type="scientific">Saccharothrix syringae</name>
    <name type="common">Nocardiopsis syringae</name>
    <dbReference type="NCBI Taxonomy" id="103733"/>
    <lineage>
        <taxon>Bacteria</taxon>
        <taxon>Bacillati</taxon>
        <taxon>Actinomycetota</taxon>
        <taxon>Actinomycetes</taxon>
        <taxon>Pseudonocardiales</taxon>
        <taxon>Pseudonocardiaceae</taxon>
        <taxon>Saccharothrix</taxon>
    </lineage>
</organism>
<reference evidence="4" key="1">
    <citation type="journal article" date="2021" name="Curr. Microbiol.">
        <title>Complete genome of nocamycin-producing strain Saccharothrix syringae NRRL B-16468 reveals the biosynthetic potential for secondary metabolites.</title>
        <authorList>
            <person name="Mo X."/>
            <person name="Yang S."/>
        </authorList>
    </citation>
    <scope>NUCLEOTIDE SEQUENCE [LARGE SCALE GENOMIC DNA]</scope>
    <source>
        <strain evidence="4">ATCC 51364 / DSM 43886 / JCM 6844 / KCTC 9398 / NBRC 14523 / NRRL B-16468 / INA 2240</strain>
    </source>
</reference>
<gene>
    <name evidence="3" type="ORF">EKG83_25310</name>
</gene>
<dbReference type="Proteomes" id="UP000325787">
    <property type="component" value="Chromosome"/>
</dbReference>
<evidence type="ECO:0000313" key="3">
    <source>
        <dbReference type="EMBL" id="QFZ20293.1"/>
    </source>
</evidence>
<feature type="compositionally biased region" description="Polar residues" evidence="1">
    <location>
        <begin position="255"/>
        <end position="266"/>
    </location>
</feature>
<evidence type="ECO:0000259" key="2">
    <source>
        <dbReference type="Pfam" id="PF01936"/>
    </source>
</evidence>
<dbReference type="InterPro" id="IPR021139">
    <property type="entry name" value="NYN"/>
</dbReference>
<dbReference type="AlphaFoldDB" id="A0A5Q0H2F1"/>
<dbReference type="Pfam" id="PF01936">
    <property type="entry name" value="NYN"/>
    <property type="match status" value="1"/>
</dbReference>
<dbReference type="CDD" id="cd18722">
    <property type="entry name" value="PIN_NicB-like"/>
    <property type="match status" value="1"/>
</dbReference>
<dbReference type="GO" id="GO:0004540">
    <property type="term" value="F:RNA nuclease activity"/>
    <property type="evidence" value="ECO:0007669"/>
    <property type="project" value="InterPro"/>
</dbReference>
<accession>A0A5Q0H2F1</accession>
<dbReference type="EMBL" id="CP034550">
    <property type="protein sequence ID" value="QFZ20293.1"/>
    <property type="molecule type" value="Genomic_DNA"/>
</dbReference>
<protein>
    <submittedName>
        <fullName evidence="3">NYN domain-containing protein</fullName>
    </submittedName>
</protein>
<name>A0A5Q0H2F1_SACSY</name>
<feature type="region of interest" description="Disordered" evidence="1">
    <location>
        <begin position="196"/>
        <end position="295"/>
    </location>
</feature>
<dbReference type="KEGG" id="ssyi:EKG83_25310"/>
<sequence length="295" mass="32115">MEEAFVRIGVFYDGTWFAYLSDFYATVHPRAARISLDGLHDALRWHVHTETGHPFEECVVPEAHYVRGRIDTPATSFDAALAAAGVTRHDLPLLGGKEKGVDVHFALEVWDRATTSPLQWVVLITGDADFTPLAGRLTTRGVRVVVPVVEPRMPWFPSSSPPEWTPRTAAPLRAAATSTPAFDDLFAPADRADSPLRSPFVASRQAAASPAGTPRGRRRGTVTGWQPGQSHGFITDTRGGSWFASRDDLPGSRTMLPSGTPVSFTGSPVPPPGHRYPRAYSIRTEPDSAMSHRTP</sequence>
<proteinExistence type="predicted"/>